<dbReference type="InterPro" id="IPR036259">
    <property type="entry name" value="MFS_trans_sf"/>
</dbReference>
<evidence type="ECO:0000256" key="7">
    <source>
        <dbReference type="SAM" id="Phobius"/>
    </source>
</evidence>
<feature type="transmembrane region" description="Helical" evidence="7">
    <location>
        <begin position="283"/>
        <end position="304"/>
    </location>
</feature>
<keyword evidence="3" id="KW-0813">Transport</keyword>
<dbReference type="InterPro" id="IPR005829">
    <property type="entry name" value="Sugar_transporter_CS"/>
</dbReference>
<dbReference type="PROSITE" id="PS50850">
    <property type="entry name" value="MFS"/>
    <property type="match status" value="1"/>
</dbReference>
<feature type="transmembrane region" description="Helical" evidence="7">
    <location>
        <begin position="434"/>
        <end position="456"/>
    </location>
</feature>
<dbReference type="Proteomes" id="UP000694904">
    <property type="component" value="Chromosome 4"/>
</dbReference>
<feature type="domain" description="Major facilitator superfamily (MFS) profile" evidence="8">
    <location>
        <begin position="18"/>
        <end position="486"/>
    </location>
</feature>
<feature type="transmembrane region" description="Helical" evidence="7">
    <location>
        <begin position="146"/>
        <end position="168"/>
    </location>
</feature>
<reference evidence="9" key="2">
    <citation type="journal article" date="2016" name="G3 (Bethesda)">
        <title>Genome Evolution in Three Species of Cactophilic Drosophila.</title>
        <authorList>
            <person name="Sanchez-Flores A."/>
            <person name="Penazola F."/>
            <person name="Carpinteyro-Ponce J."/>
            <person name="Nazario-Yepiz N."/>
            <person name="Abreu-Goodger C."/>
            <person name="Machado C.A."/>
            <person name="Markow T.A."/>
        </authorList>
    </citation>
    <scope>NUCLEOTIDE SEQUENCE [LARGE SCALE GENOMIC DNA]</scope>
</reference>
<organism evidence="9 10">
    <name type="scientific">Drosophila arizonae</name>
    <name type="common">Fruit fly</name>
    <dbReference type="NCBI Taxonomy" id="7263"/>
    <lineage>
        <taxon>Eukaryota</taxon>
        <taxon>Metazoa</taxon>
        <taxon>Ecdysozoa</taxon>
        <taxon>Arthropoda</taxon>
        <taxon>Hexapoda</taxon>
        <taxon>Insecta</taxon>
        <taxon>Pterygota</taxon>
        <taxon>Neoptera</taxon>
        <taxon>Endopterygota</taxon>
        <taxon>Diptera</taxon>
        <taxon>Brachycera</taxon>
        <taxon>Muscomorpha</taxon>
        <taxon>Ephydroidea</taxon>
        <taxon>Drosophilidae</taxon>
        <taxon>Drosophila</taxon>
    </lineage>
</organism>
<evidence type="ECO:0000256" key="4">
    <source>
        <dbReference type="ARBA" id="ARBA00022692"/>
    </source>
</evidence>
<dbReference type="RefSeq" id="XP_017861490.1">
    <property type="nucleotide sequence ID" value="XM_018006001.1"/>
</dbReference>
<dbReference type="Pfam" id="PF00083">
    <property type="entry name" value="Sugar_tr"/>
    <property type="match status" value="1"/>
</dbReference>
<name>A0ABM1P2Q4_DROAR</name>
<feature type="transmembrane region" description="Helical" evidence="7">
    <location>
        <begin position="374"/>
        <end position="393"/>
    </location>
</feature>
<feature type="transmembrane region" description="Helical" evidence="7">
    <location>
        <begin position="112"/>
        <end position="134"/>
    </location>
</feature>
<feature type="transmembrane region" description="Helical" evidence="7">
    <location>
        <begin position="58"/>
        <end position="76"/>
    </location>
</feature>
<reference evidence="9" key="1">
    <citation type="journal article" date="1997" name="Nucleic Acids Res.">
        <title>tRNAscan-SE: a program for improved detection of transfer RNA genes in genomic sequence.</title>
        <authorList>
            <person name="Lowe T.M."/>
            <person name="Eddy S.R."/>
        </authorList>
    </citation>
    <scope>NUCLEOTIDE SEQUENCE [LARGE SCALE GENOMIC DNA]</scope>
</reference>
<keyword evidence="5 7" id="KW-1133">Transmembrane helix</keyword>
<keyword evidence="6 7" id="KW-0472">Membrane</keyword>
<evidence type="ECO:0000313" key="10">
    <source>
        <dbReference type="RefSeq" id="XP_017861490.1"/>
    </source>
</evidence>
<gene>
    <name evidence="10" type="primary">LOC108612920</name>
</gene>
<keyword evidence="4 7" id="KW-0812">Transmembrane</keyword>
<dbReference type="GeneID" id="108612920"/>
<comment type="similarity">
    <text evidence="2">Belongs to the major facilitator superfamily.</text>
</comment>
<evidence type="ECO:0000256" key="5">
    <source>
        <dbReference type="ARBA" id="ARBA00022989"/>
    </source>
</evidence>
<evidence type="ECO:0000259" key="8">
    <source>
        <dbReference type="PROSITE" id="PS50850"/>
    </source>
</evidence>
<evidence type="ECO:0000256" key="1">
    <source>
        <dbReference type="ARBA" id="ARBA00004141"/>
    </source>
</evidence>
<sequence length="493" mass="55105">MVEYSIDEALNVIGFGRLHYLIFFGCFTQQMFVSNEQFGISLVIVAASCDYYVDEHRMSWLMVATFAAQACSSHFMGYQADKIGRRKLMIIASTSCMTASFISSLMPEFWSFLVMRFVMGIFVPGPGMAVLTYLSEFTKFNLRPKVINFLYYAIGVSLMYMAAWAVLLLPLDIRVKIHKNYAITSWRILMWLQLVPGIVSCIIFTCTPESPKYYLSVGKPDKAYAVLEKCCRSSKGKDVTLKSLGIDSLRPPETYALETTKTGCARVWEETKPIFTPPILKPMMLITFTLFLLFGTGFGLTVWIPRALKLGNDLHKDLILCDMIDEAHAKNITFTESPCHLSMRTLEASIYLGACAILFSVLITVLFVWTHRKIILLLMASLSVAGGLMLNFVKIHELVIVGCVFLTVPALCSIRLALSVLIDAIPTHLRSKAVSLSTMFGRVGVLVASMYVGYTLSWNCFVTFNMFVVFMAGVILLVSFLPFDGKTGSRVAL</sequence>
<feature type="transmembrane region" description="Helical" evidence="7">
    <location>
        <begin position="399"/>
        <end position="422"/>
    </location>
</feature>
<feature type="transmembrane region" description="Helical" evidence="7">
    <location>
        <begin position="188"/>
        <end position="206"/>
    </location>
</feature>
<proteinExistence type="inferred from homology"/>
<evidence type="ECO:0000256" key="6">
    <source>
        <dbReference type="ARBA" id="ARBA00023136"/>
    </source>
</evidence>
<feature type="transmembrane region" description="Helical" evidence="7">
    <location>
        <begin position="350"/>
        <end position="369"/>
    </location>
</feature>
<evidence type="ECO:0000256" key="3">
    <source>
        <dbReference type="ARBA" id="ARBA00022448"/>
    </source>
</evidence>
<dbReference type="PANTHER" id="PTHR23511">
    <property type="entry name" value="SYNAPTIC VESICLE GLYCOPROTEIN 2"/>
    <property type="match status" value="1"/>
</dbReference>
<dbReference type="Gene3D" id="1.20.1250.20">
    <property type="entry name" value="MFS general substrate transporter like domains"/>
    <property type="match status" value="1"/>
</dbReference>
<evidence type="ECO:0000256" key="2">
    <source>
        <dbReference type="ARBA" id="ARBA00008335"/>
    </source>
</evidence>
<keyword evidence="9" id="KW-1185">Reference proteome</keyword>
<protein>
    <submittedName>
        <fullName evidence="10">Synaptic vesicle glycoprotein 2B-like isoform X1</fullName>
    </submittedName>
</protein>
<dbReference type="PROSITE" id="PS00216">
    <property type="entry name" value="SUGAR_TRANSPORT_1"/>
    <property type="match status" value="1"/>
</dbReference>
<dbReference type="PANTHER" id="PTHR23511:SF37">
    <property type="entry name" value="MAJOR FACILITATOR SUPERFAMILY (MFS) PROFILE DOMAIN-CONTAINING PROTEIN-RELATED"/>
    <property type="match status" value="1"/>
</dbReference>
<dbReference type="InterPro" id="IPR020846">
    <property type="entry name" value="MFS_dom"/>
</dbReference>
<reference evidence="10" key="3">
    <citation type="submission" date="2025-08" db="UniProtKB">
        <authorList>
            <consortium name="RefSeq"/>
        </authorList>
    </citation>
    <scope>IDENTIFICATION</scope>
    <source>
        <tissue evidence="10">Whole organism</tissue>
    </source>
</reference>
<feature type="transmembrane region" description="Helical" evidence="7">
    <location>
        <begin position="88"/>
        <end position="106"/>
    </location>
</feature>
<dbReference type="SUPFAM" id="SSF103473">
    <property type="entry name" value="MFS general substrate transporter"/>
    <property type="match status" value="1"/>
</dbReference>
<accession>A0ABM1P2Q4</accession>
<dbReference type="InterPro" id="IPR005828">
    <property type="entry name" value="MFS_sugar_transport-like"/>
</dbReference>
<feature type="transmembrane region" description="Helical" evidence="7">
    <location>
        <begin position="462"/>
        <end position="483"/>
    </location>
</feature>
<comment type="subcellular location">
    <subcellularLocation>
        <location evidence="1">Membrane</location>
        <topology evidence="1">Multi-pass membrane protein</topology>
    </subcellularLocation>
</comment>
<evidence type="ECO:0000313" key="9">
    <source>
        <dbReference type="Proteomes" id="UP000694904"/>
    </source>
</evidence>